<dbReference type="FunFam" id="3.30.1370.50:FF:000004">
    <property type="entry name" value="NFKB repressing factor"/>
    <property type="match status" value="1"/>
</dbReference>
<sequence length="790" mass="88915">MMATSVAGGEEHELDAQERPMRVDEFRQHTESEKQWAARRQFLARHLPEYEANDKKKTEQLLSLSMVWVNHVFLGCRYGTELMQKVLEMAEGIDVGELPSFELVPGTEGKKRARSPDAEPGKRTVTKFNPRPRFEPVRFVSGSRDEKENEDKCTAAPRDFNDSHLESSPRDCTGVYGSTAGSSATVNFLQNATPYVFDPWANDLEESEQLGSSRVEVEQSRGQNVVRRGLGHKDRGLCGKDDDRVVHGRASTEQGCSEPRPVSPATLQEKQKLIARLSSTMAAQVQDSASMSSQGTLNYSLILSRSIQACRTNPEYVYVNMKDIPPSDLPKNKKVPGDGYACELRIQCVYLATGYSGSKNGARDRASEQAVKLFVKPVEVRVVQRRHKYTYINELVVCQVHLPTPPLVPALWSPEYKQSQSAGGQREPSRRKCWTDFTVVENAQDAICILNNSAAFSRMKIDYKFELLLNRGLWQCSVYVQDELVAQAVGTKKMSKHAAAEEALRKLRVNQAAKLQNSNYNHCSFEQTYGQQGGKKDFNELVILENSDNAICIINDTAQFNKVAASFRFMLLPHQRWKCEVYLDDRYVAEGVGPKKNVKHIAAEAALVKLRQTHAVVKSNLRKDNGDAISRDQIAGRAKIQQLRQEIKEDNIGNRLLRKMGWTGGGLGRVGEGIAEPIMVKEQFAREGLGLDTGKLGHQLSKKGLEDMIRNYACSDRQDELRFSTELTNDERKQIHQVSQKYGLRSKSYGQGMQRFLIVSRKVQKEQLIDQLLQDGQVGRYELVKPQAAH</sequence>
<dbReference type="GeneTree" id="ENSGT00940000157256"/>
<dbReference type="Pfam" id="PF01424">
    <property type="entry name" value="R3H"/>
    <property type="match status" value="1"/>
</dbReference>
<feature type="domain" description="G-patch" evidence="3">
    <location>
        <begin position="649"/>
        <end position="694"/>
    </location>
</feature>
<dbReference type="InterPro" id="IPR000467">
    <property type="entry name" value="G_patch_dom"/>
</dbReference>
<dbReference type="InterPro" id="IPR014720">
    <property type="entry name" value="dsRBD_dom"/>
</dbReference>
<dbReference type="Ensembl" id="ENSSFOT00015017126.2">
    <property type="protein sequence ID" value="ENSSFOP00015016936.2"/>
    <property type="gene ID" value="ENSSFOG00015010898.2"/>
</dbReference>
<dbReference type="CDD" id="cd02640">
    <property type="entry name" value="R3H_NRF"/>
    <property type="match status" value="1"/>
</dbReference>
<dbReference type="PROSITE" id="PS50174">
    <property type="entry name" value="G_PATCH"/>
    <property type="match status" value="1"/>
</dbReference>
<dbReference type="PROSITE" id="PS51827">
    <property type="entry name" value="XTBD"/>
    <property type="match status" value="1"/>
</dbReference>
<dbReference type="Gene3D" id="3.30.1370.50">
    <property type="entry name" value="R3H-like domain"/>
    <property type="match status" value="1"/>
</dbReference>
<evidence type="ECO:0000313" key="6">
    <source>
        <dbReference type="Ensembl" id="ENSSFOP00015016936.2"/>
    </source>
</evidence>
<feature type="domain" description="XRN2-binding (XTBD)" evidence="5">
    <location>
        <begin position="23"/>
        <end position="115"/>
    </location>
</feature>
<dbReference type="Gene3D" id="3.30.160.20">
    <property type="match status" value="2"/>
</dbReference>
<dbReference type="InterPro" id="IPR036867">
    <property type="entry name" value="R3H_dom_sf"/>
</dbReference>
<reference evidence="6" key="2">
    <citation type="submission" date="2025-08" db="UniProtKB">
        <authorList>
            <consortium name="Ensembl"/>
        </authorList>
    </citation>
    <scope>IDENTIFICATION</scope>
</reference>
<comment type="similarity">
    <text evidence="1">Belongs to the CARF family.</text>
</comment>
<dbReference type="Pfam" id="PF00035">
    <property type="entry name" value="dsrm"/>
    <property type="match status" value="1"/>
</dbReference>
<reference evidence="6" key="3">
    <citation type="submission" date="2025-09" db="UniProtKB">
        <authorList>
            <consortium name="Ensembl"/>
        </authorList>
    </citation>
    <scope>IDENTIFICATION</scope>
</reference>
<evidence type="ECO:0000259" key="4">
    <source>
        <dbReference type="PROSITE" id="PS51061"/>
    </source>
</evidence>
<accession>A0A8C9RQN5</accession>
<dbReference type="Pfam" id="PF01585">
    <property type="entry name" value="G-patch"/>
    <property type="match status" value="1"/>
</dbReference>
<feature type="compositionally biased region" description="Basic and acidic residues" evidence="2">
    <location>
        <begin position="108"/>
        <end position="122"/>
    </location>
</feature>
<reference evidence="6 7" key="1">
    <citation type="submission" date="2019-04" db="EMBL/GenBank/DDBJ databases">
        <authorList>
            <consortium name="Wellcome Sanger Institute Data Sharing"/>
        </authorList>
    </citation>
    <scope>NUCLEOTIDE SEQUENCE [LARGE SCALE GENOMIC DNA]</scope>
</reference>
<dbReference type="Pfam" id="PF11952">
    <property type="entry name" value="XTBD"/>
    <property type="match status" value="1"/>
</dbReference>
<evidence type="ECO:0000313" key="7">
    <source>
        <dbReference type="Proteomes" id="UP000694397"/>
    </source>
</evidence>
<dbReference type="SUPFAM" id="SSF82708">
    <property type="entry name" value="R3H domain"/>
    <property type="match status" value="1"/>
</dbReference>
<feature type="compositionally biased region" description="Basic and acidic residues" evidence="2">
    <location>
        <begin position="143"/>
        <end position="169"/>
    </location>
</feature>
<keyword evidence="7" id="KW-1185">Reference proteome</keyword>
<evidence type="ECO:0000259" key="3">
    <source>
        <dbReference type="PROSITE" id="PS50174"/>
    </source>
</evidence>
<dbReference type="PANTHER" id="PTHR48430:SF1">
    <property type="entry name" value="PARTNER OF XRN-2 PROTEIN 1"/>
    <property type="match status" value="1"/>
</dbReference>
<dbReference type="OrthoDB" id="29523at2759"/>
<dbReference type="InterPro" id="IPR058828">
    <property type="entry name" value="DSRM_CARF/NKRF"/>
</dbReference>
<dbReference type="InterPro" id="IPR001374">
    <property type="entry name" value="R3H_dom"/>
</dbReference>
<dbReference type="Pfam" id="PF26535">
    <property type="entry name" value="DSRM_CARF"/>
    <property type="match status" value="1"/>
</dbReference>
<dbReference type="Proteomes" id="UP000694397">
    <property type="component" value="Chromosome 14"/>
</dbReference>
<evidence type="ECO:0000259" key="5">
    <source>
        <dbReference type="PROSITE" id="PS51827"/>
    </source>
</evidence>
<dbReference type="InterPro" id="IPR034071">
    <property type="entry name" value="R3H_NRF"/>
</dbReference>
<dbReference type="SUPFAM" id="SSF54768">
    <property type="entry name" value="dsRNA-binding domain-like"/>
    <property type="match status" value="2"/>
</dbReference>
<evidence type="ECO:0000256" key="2">
    <source>
        <dbReference type="SAM" id="MobiDB-lite"/>
    </source>
</evidence>
<organism evidence="6 7">
    <name type="scientific">Scleropages formosus</name>
    <name type="common">Asian bonytongue</name>
    <name type="synonym">Osteoglossum formosum</name>
    <dbReference type="NCBI Taxonomy" id="113540"/>
    <lineage>
        <taxon>Eukaryota</taxon>
        <taxon>Metazoa</taxon>
        <taxon>Chordata</taxon>
        <taxon>Craniata</taxon>
        <taxon>Vertebrata</taxon>
        <taxon>Euteleostomi</taxon>
        <taxon>Actinopterygii</taxon>
        <taxon>Neopterygii</taxon>
        <taxon>Teleostei</taxon>
        <taxon>Osteoglossocephala</taxon>
        <taxon>Osteoglossomorpha</taxon>
        <taxon>Osteoglossiformes</taxon>
        <taxon>Osteoglossidae</taxon>
        <taxon>Scleropages</taxon>
    </lineage>
</organism>
<dbReference type="PANTHER" id="PTHR48430">
    <property type="entry name" value="PARTNER OF XRN-2 PROTEIN 1"/>
    <property type="match status" value="1"/>
</dbReference>
<dbReference type="AlphaFoldDB" id="A0A8C9RQN5"/>
<protein>
    <submittedName>
        <fullName evidence="6">NFKB repressing factor</fullName>
    </submittedName>
</protein>
<dbReference type="GO" id="GO:0003676">
    <property type="term" value="F:nucleic acid binding"/>
    <property type="evidence" value="ECO:0007669"/>
    <property type="project" value="UniProtKB-UniRule"/>
</dbReference>
<evidence type="ECO:0000256" key="1">
    <source>
        <dbReference type="ARBA" id="ARBA00010053"/>
    </source>
</evidence>
<feature type="region of interest" description="Disordered" evidence="2">
    <location>
        <begin position="141"/>
        <end position="169"/>
    </location>
</feature>
<dbReference type="SMART" id="SM00443">
    <property type="entry name" value="G_patch"/>
    <property type="match status" value="1"/>
</dbReference>
<name>A0A8C9RQN5_SCLFO</name>
<proteinExistence type="inferred from homology"/>
<feature type="domain" description="R3H" evidence="4">
    <location>
        <begin position="699"/>
        <end position="763"/>
    </location>
</feature>
<dbReference type="SMART" id="SM00393">
    <property type="entry name" value="R3H"/>
    <property type="match status" value="1"/>
</dbReference>
<dbReference type="InterPro" id="IPR021859">
    <property type="entry name" value="XTBD"/>
</dbReference>
<feature type="region of interest" description="Disordered" evidence="2">
    <location>
        <begin position="106"/>
        <end position="129"/>
    </location>
</feature>
<dbReference type="SMART" id="SM00358">
    <property type="entry name" value="DSRM"/>
    <property type="match status" value="2"/>
</dbReference>
<gene>
    <name evidence="6" type="primary">NKRF</name>
</gene>
<dbReference type="PROSITE" id="PS51061">
    <property type="entry name" value="R3H"/>
    <property type="match status" value="1"/>
</dbReference>